<dbReference type="SUPFAM" id="SSF56399">
    <property type="entry name" value="ADP-ribosylation"/>
    <property type="match status" value="1"/>
</dbReference>
<reference evidence="3" key="1">
    <citation type="journal article" date="2023" name="Int. J. Syst. Evol. Microbiol.">
        <title>Streptomyces meridianus sp. nov. isolated from brackish water of the Tagus estuary in Alcochete, Portugal.</title>
        <authorList>
            <person name="Santos J.D.N."/>
            <person name="Klimek D."/>
            <person name="Calusinska M."/>
            <person name="Lobo Da Cunha A."/>
            <person name="Catita J."/>
            <person name="Goncalves H."/>
            <person name="Gonzalez I."/>
            <person name="Reyes F."/>
            <person name="Lage O.M."/>
        </authorList>
    </citation>
    <scope>NUCLEOTIDE SEQUENCE</scope>
    <source>
        <strain evidence="3">MTZ3.1</strain>
    </source>
</reference>
<keyword evidence="1" id="KW-0732">Signal</keyword>
<feature type="chain" id="PRO_5046311233" description="Pierisin-like domain-containing protein" evidence="1">
    <location>
        <begin position="29"/>
        <end position="237"/>
    </location>
</feature>
<dbReference type="Proteomes" id="UP001167160">
    <property type="component" value="Unassembled WGS sequence"/>
</dbReference>
<organism evidence="3 4">
    <name type="scientific">Streptomyces meridianus</name>
    <dbReference type="NCBI Taxonomy" id="2938945"/>
    <lineage>
        <taxon>Bacteria</taxon>
        <taxon>Bacillati</taxon>
        <taxon>Actinomycetota</taxon>
        <taxon>Actinomycetes</taxon>
        <taxon>Kitasatosporales</taxon>
        <taxon>Streptomycetaceae</taxon>
        <taxon>Streptomyces</taxon>
    </lineage>
</organism>
<evidence type="ECO:0000259" key="2">
    <source>
        <dbReference type="Pfam" id="PF22596"/>
    </source>
</evidence>
<feature type="domain" description="Pierisin-like" evidence="2">
    <location>
        <begin position="86"/>
        <end position="209"/>
    </location>
</feature>
<dbReference type="Gene3D" id="3.90.210.10">
    <property type="entry name" value="Heat-Labile Enterotoxin, subunit A"/>
    <property type="match status" value="1"/>
</dbReference>
<evidence type="ECO:0000313" key="3">
    <source>
        <dbReference type="EMBL" id="MCM2577685.1"/>
    </source>
</evidence>
<dbReference type="EMBL" id="JAMQGM010000021">
    <property type="protein sequence ID" value="MCM2577685.1"/>
    <property type="molecule type" value="Genomic_DNA"/>
</dbReference>
<dbReference type="RefSeq" id="WP_251412844.1">
    <property type="nucleotide sequence ID" value="NZ_JAMQGM010000021.1"/>
</dbReference>
<keyword evidence="4" id="KW-1185">Reference proteome</keyword>
<dbReference type="InterPro" id="IPR054695">
    <property type="entry name" value="Pierisin-like_dom"/>
</dbReference>
<proteinExistence type="predicted"/>
<dbReference type="Pfam" id="PF22596">
    <property type="entry name" value="Scabin-like"/>
    <property type="match status" value="1"/>
</dbReference>
<feature type="signal peptide" evidence="1">
    <location>
        <begin position="1"/>
        <end position="28"/>
    </location>
</feature>
<gene>
    <name evidence="3" type="ORF">M1E25_10005</name>
</gene>
<evidence type="ECO:0000256" key="1">
    <source>
        <dbReference type="SAM" id="SignalP"/>
    </source>
</evidence>
<comment type="caution">
    <text evidence="3">The sequence shown here is derived from an EMBL/GenBank/DDBJ whole genome shotgun (WGS) entry which is preliminary data.</text>
</comment>
<sequence>MTKHALRLATATALITGSLMFSPAGASADDYPGTPEQIRDTGPCGPTGGFRTADWAQTTTDLSIQSPVEVAAVRENWYWRHDSNTLWRGDTRPDPEVIFRDGFTPRGSDLTPFPQWIIGGSTQTTAHVSTSCDRWVAQGFATANNNDGWVYAIQAPGGIDVNATARQNDINSQYLWNKEIDFPGGVQGRFIQGACQYHWEGQDPETNKNIYRNLGCRTNPHFNPASAVGAGLAGSSS</sequence>
<name>A0ABT0X5Z3_9ACTN</name>
<accession>A0ABT0X5Z3</accession>
<evidence type="ECO:0000313" key="4">
    <source>
        <dbReference type="Proteomes" id="UP001167160"/>
    </source>
</evidence>
<protein>
    <recommendedName>
        <fullName evidence="2">Pierisin-like domain-containing protein</fullName>
    </recommendedName>
</protein>